<dbReference type="PANTHER" id="PTHR43174">
    <property type="entry name" value="UDP-N-ACETYLGLUCOSAMINE 2-EPIMERASE"/>
    <property type="match status" value="1"/>
</dbReference>
<sequence length="385" mass="41674">MRHIAIVSSTRADWGLLSPVAKALQRRDDVRLSIIATNMHLDPSRGMTVDEIRADGFEPAALVPMTYASDSEMDTAIAMGAHLADMARTLADVKPDILLLLGDRFEMLAVASAATMLHIPIAHISGGEITQGAVDDSIRHAISKLSSLHFATTERHRERLIAMGEQPDHVLNTGALGVWNMTHAPVMTREDLERSLGFGLDGRVLLVTYHPATNDTVEPAVRFGALLDALDRHPDCRVIITYPNNDPNSVDIIGMIKAYQQRRGDQVLAVPSLGALRYRSALHYVSAVVGNSSSGVVEVPSAGVPVVNIGMRQLGRTASEAVIHCGDDAESIDAAITRALTPEAAETARRTPNPYRHDGTVDMIVDKLTGCDISQLLPKKFHDIK</sequence>
<proteinExistence type="predicted"/>
<dbReference type="SUPFAM" id="SSF53756">
    <property type="entry name" value="UDP-Glycosyltransferase/glycogen phosphorylase"/>
    <property type="match status" value="1"/>
</dbReference>
<dbReference type="PANTHER" id="PTHR43174:SF3">
    <property type="entry name" value="UDP-N-ACETYLGLUCOSAMINE 2-EPIMERASE"/>
    <property type="match status" value="1"/>
</dbReference>
<dbReference type="Pfam" id="PF02350">
    <property type="entry name" value="Epimerase_2"/>
    <property type="match status" value="1"/>
</dbReference>
<evidence type="ECO:0000313" key="3">
    <source>
        <dbReference type="Proteomes" id="UP000186549"/>
    </source>
</evidence>
<dbReference type="EMBL" id="MNQU01000045">
    <property type="protein sequence ID" value="OKZ39400.1"/>
    <property type="molecule type" value="Genomic_DNA"/>
</dbReference>
<dbReference type="GO" id="GO:0006047">
    <property type="term" value="P:UDP-N-acetylglucosamine metabolic process"/>
    <property type="evidence" value="ECO:0007669"/>
    <property type="project" value="InterPro"/>
</dbReference>
<evidence type="ECO:0000313" key="2">
    <source>
        <dbReference type="EMBL" id="OKZ39400.1"/>
    </source>
</evidence>
<name>A0A1Q6IEW3_BACUN</name>
<feature type="domain" description="UDP-N-acetylglucosamine 2-epimerase" evidence="1">
    <location>
        <begin position="22"/>
        <end position="368"/>
    </location>
</feature>
<reference evidence="2 3" key="1">
    <citation type="journal article" date="2016" name="Nat. Biotechnol.">
        <title>Measurement of bacterial replication rates in microbial communities.</title>
        <authorList>
            <person name="Brown C.T."/>
            <person name="Olm M.R."/>
            <person name="Thomas B.C."/>
            <person name="Banfield J.F."/>
        </authorList>
    </citation>
    <scope>NUCLEOTIDE SEQUENCE [LARGE SCALE GENOMIC DNA]</scope>
    <source>
        <strain evidence="2">45_41</strain>
    </source>
</reference>
<dbReference type="NCBIfam" id="TIGR03568">
    <property type="entry name" value="NeuC_NnaA"/>
    <property type="match status" value="1"/>
</dbReference>
<dbReference type="Gene3D" id="3.40.50.2000">
    <property type="entry name" value="Glycogen Phosphorylase B"/>
    <property type="match status" value="2"/>
</dbReference>
<dbReference type="InterPro" id="IPR003331">
    <property type="entry name" value="UDP_GlcNAc_Epimerase_2_dom"/>
</dbReference>
<dbReference type="AlphaFoldDB" id="A0A1Q6IEW3"/>
<dbReference type="InterPro" id="IPR029767">
    <property type="entry name" value="WecB-like"/>
</dbReference>
<dbReference type="InterPro" id="IPR020004">
    <property type="entry name" value="UDP-GlcNAc_Epase"/>
</dbReference>
<comment type="caution">
    <text evidence="2">The sequence shown here is derived from an EMBL/GenBank/DDBJ whole genome shotgun (WGS) entry which is preliminary data.</text>
</comment>
<gene>
    <name evidence="2" type="ORF">BHV79_02120</name>
</gene>
<dbReference type="Proteomes" id="UP000186549">
    <property type="component" value="Unassembled WGS sequence"/>
</dbReference>
<accession>A0A1Q6IEW3</accession>
<evidence type="ECO:0000259" key="1">
    <source>
        <dbReference type="Pfam" id="PF02350"/>
    </source>
</evidence>
<protein>
    <submittedName>
        <fullName evidence="2">UDP-N-acetyl-D-glucosamine 2-epimerase, UDP-hydrolysing</fullName>
    </submittedName>
</protein>
<organism evidence="2 3">
    <name type="scientific">Bacteroides uniformis</name>
    <dbReference type="NCBI Taxonomy" id="820"/>
    <lineage>
        <taxon>Bacteria</taxon>
        <taxon>Pseudomonadati</taxon>
        <taxon>Bacteroidota</taxon>
        <taxon>Bacteroidia</taxon>
        <taxon>Bacteroidales</taxon>
        <taxon>Bacteroidaceae</taxon>
        <taxon>Bacteroides</taxon>
    </lineage>
</organism>
<dbReference type="GO" id="GO:0004553">
    <property type="term" value="F:hydrolase activity, hydrolyzing O-glycosyl compounds"/>
    <property type="evidence" value="ECO:0007669"/>
    <property type="project" value="InterPro"/>
</dbReference>
<dbReference type="CDD" id="cd03786">
    <property type="entry name" value="GTB_UDP-GlcNAc_2-Epimerase"/>
    <property type="match status" value="1"/>
</dbReference>